<gene>
    <name evidence="7" type="ORF">L2K70_07175</name>
</gene>
<dbReference type="Pfam" id="PF13185">
    <property type="entry name" value="GAF_2"/>
    <property type="match status" value="1"/>
</dbReference>
<dbReference type="SUPFAM" id="SSF55781">
    <property type="entry name" value="GAF domain-like"/>
    <property type="match status" value="1"/>
</dbReference>
<evidence type="ECO:0000313" key="8">
    <source>
        <dbReference type="Proteomes" id="UP001201161"/>
    </source>
</evidence>
<sequence length="240" mass="25814">MDSDGKLAEQVASSARSLEAEPDPQSTMEMAVQLAVTTIDGCDAAGITLVGRGSRLSTPAYSDDNVLACDLLQYELREGPCLDATWDEPVVHSPDLLYDARWPAWAPRVARDHHARSMLCLRLFTEARTIGALNLYASAPGSFEATDHEEAYALAALVAIALAESQELANLARALDTRTVIGQACGILMERFDIGDSAAFKVLARVSSQSNVRVGVVAQEFVTTRRLAGVPDREDASPDH</sequence>
<proteinExistence type="predicted"/>
<dbReference type="InterPro" id="IPR012074">
    <property type="entry name" value="GAF_ANTAR"/>
</dbReference>
<dbReference type="Gene3D" id="3.30.450.40">
    <property type="match status" value="1"/>
</dbReference>
<comment type="caution">
    <text evidence="7">The sequence shown here is derived from an EMBL/GenBank/DDBJ whole genome shotgun (WGS) entry which is preliminary data.</text>
</comment>
<dbReference type="SUPFAM" id="SSF52172">
    <property type="entry name" value="CheY-like"/>
    <property type="match status" value="1"/>
</dbReference>
<dbReference type="SMART" id="SM01012">
    <property type="entry name" value="ANTAR"/>
    <property type="match status" value="1"/>
</dbReference>
<evidence type="ECO:0000256" key="4">
    <source>
        <dbReference type="ARBA" id="ARBA00023163"/>
    </source>
</evidence>
<dbReference type="PIRSF" id="PIRSF036625">
    <property type="entry name" value="GAF_ANTAR"/>
    <property type="match status" value="1"/>
</dbReference>
<keyword evidence="4" id="KW-0804">Transcription</keyword>
<evidence type="ECO:0000256" key="3">
    <source>
        <dbReference type="ARBA" id="ARBA00023015"/>
    </source>
</evidence>
<name>A0ABS9H841_9ACTN</name>
<protein>
    <submittedName>
        <fullName evidence="7">GAF and ANTAR domain-containing protein</fullName>
    </submittedName>
</protein>
<dbReference type="Proteomes" id="UP001201161">
    <property type="component" value="Unassembled WGS sequence"/>
</dbReference>
<dbReference type="SMART" id="SM00065">
    <property type="entry name" value="GAF"/>
    <property type="match status" value="1"/>
</dbReference>
<dbReference type="InterPro" id="IPR011006">
    <property type="entry name" value="CheY-like_superfamily"/>
</dbReference>
<keyword evidence="3" id="KW-0805">Transcription regulation</keyword>
<dbReference type="RefSeq" id="WP_236400787.1">
    <property type="nucleotide sequence ID" value="NZ_JAKJHZ010000005.1"/>
</dbReference>
<dbReference type="Pfam" id="PF03861">
    <property type="entry name" value="ANTAR"/>
    <property type="match status" value="1"/>
</dbReference>
<dbReference type="InterPro" id="IPR029016">
    <property type="entry name" value="GAF-like_dom_sf"/>
</dbReference>
<dbReference type="InterPro" id="IPR003018">
    <property type="entry name" value="GAF"/>
</dbReference>
<dbReference type="PROSITE" id="PS50921">
    <property type="entry name" value="ANTAR"/>
    <property type="match status" value="1"/>
</dbReference>
<dbReference type="InterPro" id="IPR036388">
    <property type="entry name" value="WH-like_DNA-bd_sf"/>
</dbReference>
<evidence type="ECO:0000256" key="1">
    <source>
        <dbReference type="ARBA" id="ARBA00022679"/>
    </source>
</evidence>
<keyword evidence="8" id="KW-1185">Reference proteome</keyword>
<dbReference type="EMBL" id="JAKJHZ010000005">
    <property type="protein sequence ID" value="MCF6377381.1"/>
    <property type="molecule type" value="Genomic_DNA"/>
</dbReference>
<dbReference type="InterPro" id="IPR005561">
    <property type="entry name" value="ANTAR"/>
</dbReference>
<feature type="region of interest" description="Disordered" evidence="5">
    <location>
        <begin position="1"/>
        <end position="27"/>
    </location>
</feature>
<accession>A0ABS9H841</accession>
<evidence type="ECO:0000256" key="5">
    <source>
        <dbReference type="SAM" id="MobiDB-lite"/>
    </source>
</evidence>
<keyword evidence="1" id="KW-0808">Transferase</keyword>
<evidence type="ECO:0000313" key="7">
    <source>
        <dbReference type="EMBL" id="MCF6377381.1"/>
    </source>
</evidence>
<evidence type="ECO:0000259" key="6">
    <source>
        <dbReference type="PROSITE" id="PS50921"/>
    </source>
</evidence>
<organism evidence="7 8">
    <name type="scientific">Nocardioides potassii</name>
    <dbReference type="NCBI Taxonomy" id="2911371"/>
    <lineage>
        <taxon>Bacteria</taxon>
        <taxon>Bacillati</taxon>
        <taxon>Actinomycetota</taxon>
        <taxon>Actinomycetes</taxon>
        <taxon>Propionibacteriales</taxon>
        <taxon>Nocardioidaceae</taxon>
        <taxon>Nocardioides</taxon>
    </lineage>
</organism>
<reference evidence="7 8" key="1">
    <citation type="submission" date="2022-01" db="EMBL/GenBank/DDBJ databases">
        <title>Nocardioides sp. nov., an actinomycete isolated from mining soil.</title>
        <authorList>
            <person name="Liu L."/>
        </authorList>
    </citation>
    <scope>NUCLEOTIDE SEQUENCE [LARGE SCALE GENOMIC DNA]</scope>
    <source>
        <strain evidence="7 8">KLBMP 9356</strain>
    </source>
</reference>
<feature type="domain" description="ANTAR" evidence="6">
    <location>
        <begin position="161"/>
        <end position="222"/>
    </location>
</feature>
<evidence type="ECO:0000256" key="2">
    <source>
        <dbReference type="ARBA" id="ARBA00022777"/>
    </source>
</evidence>
<keyword evidence="2" id="KW-0418">Kinase</keyword>
<dbReference type="Gene3D" id="1.10.10.10">
    <property type="entry name" value="Winged helix-like DNA-binding domain superfamily/Winged helix DNA-binding domain"/>
    <property type="match status" value="1"/>
</dbReference>